<evidence type="ECO:0000256" key="5">
    <source>
        <dbReference type="ARBA" id="ARBA00022801"/>
    </source>
</evidence>
<proteinExistence type="inferred from homology"/>
<evidence type="ECO:0000256" key="6">
    <source>
        <dbReference type="ARBA" id="ARBA00022807"/>
    </source>
</evidence>
<evidence type="ECO:0000256" key="4">
    <source>
        <dbReference type="ARBA" id="ARBA00022670"/>
    </source>
</evidence>
<evidence type="ECO:0000313" key="9">
    <source>
        <dbReference type="EMBL" id="QIV87196.1"/>
    </source>
</evidence>
<dbReference type="GO" id="GO:0006508">
    <property type="term" value="P:proteolysis"/>
    <property type="evidence" value="ECO:0007669"/>
    <property type="project" value="UniProtKB-KW"/>
</dbReference>
<keyword evidence="6" id="KW-0788">Thiol protease</keyword>
<dbReference type="PRINTS" id="PR00706">
    <property type="entry name" value="PYROGLUPTASE"/>
</dbReference>
<evidence type="ECO:0000256" key="7">
    <source>
        <dbReference type="ARBA" id="ARBA00030836"/>
    </source>
</evidence>
<dbReference type="GO" id="GO:0016920">
    <property type="term" value="F:pyroglutamyl-peptidase activity"/>
    <property type="evidence" value="ECO:0007669"/>
    <property type="project" value="InterPro"/>
</dbReference>
<dbReference type="SUPFAM" id="SSF53182">
    <property type="entry name" value="Pyrrolidone carboxyl peptidase (pyroglutamate aminopeptidase)"/>
    <property type="match status" value="1"/>
</dbReference>
<name>A0A6H0SJ91_9MICC</name>
<keyword evidence="10" id="KW-1185">Reference proteome</keyword>
<dbReference type="Proteomes" id="UP000502331">
    <property type="component" value="Chromosome"/>
</dbReference>
<dbReference type="AlphaFoldDB" id="A0A6H0SJ91"/>
<keyword evidence="3" id="KW-0963">Cytoplasm</keyword>
<dbReference type="Gene3D" id="3.40.630.20">
    <property type="entry name" value="Peptidase C15, pyroglutamyl peptidase I-like"/>
    <property type="match status" value="1"/>
</dbReference>
<dbReference type="PANTHER" id="PTHR23402:SF1">
    <property type="entry name" value="PYROGLUTAMYL-PEPTIDASE I"/>
    <property type="match status" value="1"/>
</dbReference>
<evidence type="ECO:0000256" key="3">
    <source>
        <dbReference type="ARBA" id="ARBA00022490"/>
    </source>
</evidence>
<evidence type="ECO:0000256" key="2">
    <source>
        <dbReference type="ARBA" id="ARBA00019191"/>
    </source>
</evidence>
<dbReference type="Pfam" id="PF01470">
    <property type="entry name" value="Peptidase_C15"/>
    <property type="match status" value="1"/>
</dbReference>
<comment type="similarity">
    <text evidence="1">Belongs to the peptidase C15 family.</text>
</comment>
<dbReference type="InterPro" id="IPR000816">
    <property type="entry name" value="Peptidase_C15"/>
</dbReference>
<dbReference type="PANTHER" id="PTHR23402">
    <property type="entry name" value="PROTEASE FAMILY C15 PYROGLUTAMYL-PEPTIDASE I-RELATED"/>
    <property type="match status" value="1"/>
</dbReference>
<evidence type="ECO:0000256" key="1">
    <source>
        <dbReference type="ARBA" id="ARBA00006641"/>
    </source>
</evidence>
<evidence type="ECO:0000313" key="10">
    <source>
        <dbReference type="Proteomes" id="UP000502331"/>
    </source>
</evidence>
<gene>
    <name evidence="9" type="ORF">D3791_08655</name>
</gene>
<reference evidence="9 10" key="1">
    <citation type="submission" date="2018-09" db="EMBL/GenBank/DDBJ databases">
        <title>Glutamicibacter mishrai S5-52T (LMG 29155T = KCTC 39846T).</title>
        <authorList>
            <person name="Das S.K."/>
        </authorList>
    </citation>
    <scope>NUCLEOTIDE SEQUENCE [LARGE SCALE GENOMIC DNA]</scope>
    <source>
        <strain evidence="9 10">S5-52</strain>
    </source>
</reference>
<dbReference type="RefSeq" id="WP_022874412.1">
    <property type="nucleotide sequence ID" value="NZ_CP032549.1"/>
</dbReference>
<sequence>MHLLVTGFEPFGNDQFNASGEAVRLVPDKADGHRITKAILPVSFQRSGEVLAALLQDHQPDALICVGEAGGRDEISLEVQGANVDDARIPDNDGAQPVKQSIVRGGEDYRPATLDPEIILKALHQAGHGAYLSEDAGRFVCNRIAYLAYGQKVPALFIHVPALRPEGQKATVGAETDNREAALKAQPRTSCTLPELAEALTVVLASLADQMK</sequence>
<keyword evidence="5" id="KW-0378">Hydrolase</keyword>
<keyword evidence="4" id="KW-0645">Protease</keyword>
<dbReference type="GO" id="GO:0005829">
    <property type="term" value="C:cytosol"/>
    <property type="evidence" value="ECO:0007669"/>
    <property type="project" value="InterPro"/>
</dbReference>
<evidence type="ECO:0000256" key="8">
    <source>
        <dbReference type="ARBA" id="ARBA00031559"/>
    </source>
</evidence>
<accession>A0A6H0SJ91</accession>
<dbReference type="EMBL" id="CP032549">
    <property type="protein sequence ID" value="QIV87196.1"/>
    <property type="molecule type" value="Genomic_DNA"/>
</dbReference>
<dbReference type="InterPro" id="IPR016125">
    <property type="entry name" value="Peptidase_C15-like"/>
</dbReference>
<dbReference type="InterPro" id="IPR036440">
    <property type="entry name" value="Peptidase_C15-like_sf"/>
</dbReference>
<organism evidence="9 10">
    <name type="scientific">Glutamicibacter mishrai</name>
    <dbReference type="NCBI Taxonomy" id="1775880"/>
    <lineage>
        <taxon>Bacteria</taxon>
        <taxon>Bacillati</taxon>
        <taxon>Actinomycetota</taxon>
        <taxon>Actinomycetes</taxon>
        <taxon>Micrococcales</taxon>
        <taxon>Micrococcaceae</taxon>
        <taxon>Glutamicibacter</taxon>
    </lineage>
</organism>
<dbReference type="CDD" id="cd00501">
    <property type="entry name" value="Peptidase_C15"/>
    <property type="match status" value="1"/>
</dbReference>
<protein>
    <recommendedName>
        <fullName evidence="2">Pyrrolidone-carboxylate peptidase</fullName>
    </recommendedName>
    <alternativeName>
        <fullName evidence="7">5-oxoprolyl-peptidase</fullName>
    </alternativeName>
    <alternativeName>
        <fullName evidence="8">Pyroglutamyl-peptidase I</fullName>
    </alternativeName>
</protein>